<reference evidence="3" key="1">
    <citation type="submission" date="2014-04" db="EMBL/GenBank/DDBJ databases">
        <title>Evolutionary Origins and Diversification of the Mycorrhizal Mutualists.</title>
        <authorList>
            <consortium name="DOE Joint Genome Institute"/>
            <consortium name="Mycorrhizal Genomics Consortium"/>
            <person name="Kohler A."/>
            <person name="Kuo A."/>
            <person name="Nagy L.G."/>
            <person name="Floudas D."/>
            <person name="Copeland A."/>
            <person name="Barry K.W."/>
            <person name="Cichocki N."/>
            <person name="Veneault-Fourrey C."/>
            <person name="LaButti K."/>
            <person name="Lindquist E.A."/>
            <person name="Lipzen A."/>
            <person name="Lundell T."/>
            <person name="Morin E."/>
            <person name="Murat C."/>
            <person name="Riley R."/>
            <person name="Ohm R."/>
            <person name="Sun H."/>
            <person name="Tunlid A."/>
            <person name="Henrissat B."/>
            <person name="Grigoriev I.V."/>
            <person name="Hibbett D.S."/>
            <person name="Martin F."/>
        </authorList>
    </citation>
    <scope>NUCLEOTIDE SEQUENCE [LARGE SCALE GENOMIC DNA]</scope>
    <source>
        <strain evidence="3">FD-334 SS-4</strain>
    </source>
</reference>
<feature type="region of interest" description="Disordered" evidence="1">
    <location>
        <begin position="50"/>
        <end position="73"/>
    </location>
</feature>
<dbReference type="AlphaFoldDB" id="A0A0D2LW14"/>
<feature type="compositionally biased region" description="Polar residues" evidence="1">
    <location>
        <begin position="64"/>
        <end position="73"/>
    </location>
</feature>
<name>A0A0D2LW14_HYPSF</name>
<proteinExistence type="predicted"/>
<dbReference type="EMBL" id="KN817656">
    <property type="protein sequence ID" value="KJA15043.1"/>
    <property type="molecule type" value="Genomic_DNA"/>
</dbReference>
<evidence type="ECO:0000313" key="3">
    <source>
        <dbReference type="Proteomes" id="UP000054270"/>
    </source>
</evidence>
<evidence type="ECO:0000313" key="2">
    <source>
        <dbReference type="EMBL" id="KJA15043.1"/>
    </source>
</evidence>
<feature type="region of interest" description="Disordered" evidence="1">
    <location>
        <begin position="226"/>
        <end position="259"/>
    </location>
</feature>
<evidence type="ECO:0000256" key="1">
    <source>
        <dbReference type="SAM" id="MobiDB-lite"/>
    </source>
</evidence>
<keyword evidence="3" id="KW-1185">Reference proteome</keyword>
<protein>
    <submittedName>
        <fullName evidence="2">Uncharacterized protein</fullName>
    </submittedName>
</protein>
<accession>A0A0D2LW14</accession>
<sequence>MYRPATSHLRTTAPSALFDTVADHPRATAGSTPSPSQTGLFARVLKRARHGYQHQDPPPGASSRCPSPTLSPTTPRCAPLEHLPPFAALVDIDVRSTPPLLLVANGPVFRRSISRAPPTSSVIDHLSCESCRAASPHWHLHPESRLILRCRLDVAARPADAAALLPRLPASRPSPPVELPLSSTPPHLHRSAACDTATADALAAADASNIYFPQRQAPRAQLLTRYEDKDEHTAARPALYQRRRLPPSSAHDAPSSTDETFSSAYDMLVSAAGSPLIPRSRALSAIPDSRTALPR</sequence>
<dbReference type="Proteomes" id="UP000054270">
    <property type="component" value="Unassembled WGS sequence"/>
</dbReference>
<organism evidence="2 3">
    <name type="scientific">Hypholoma sublateritium (strain FD-334 SS-4)</name>
    <dbReference type="NCBI Taxonomy" id="945553"/>
    <lineage>
        <taxon>Eukaryota</taxon>
        <taxon>Fungi</taxon>
        <taxon>Dikarya</taxon>
        <taxon>Basidiomycota</taxon>
        <taxon>Agaricomycotina</taxon>
        <taxon>Agaricomycetes</taxon>
        <taxon>Agaricomycetidae</taxon>
        <taxon>Agaricales</taxon>
        <taxon>Agaricineae</taxon>
        <taxon>Strophariaceae</taxon>
        <taxon>Hypholoma</taxon>
    </lineage>
</organism>
<gene>
    <name evidence="2" type="ORF">HYPSUDRAFT_208217</name>
</gene>